<organism evidence="2 3">
    <name type="scientific">Solanum commersonii</name>
    <name type="common">Commerson's wild potato</name>
    <name type="synonym">Commerson's nightshade</name>
    <dbReference type="NCBI Taxonomy" id="4109"/>
    <lineage>
        <taxon>Eukaryota</taxon>
        <taxon>Viridiplantae</taxon>
        <taxon>Streptophyta</taxon>
        <taxon>Embryophyta</taxon>
        <taxon>Tracheophyta</taxon>
        <taxon>Spermatophyta</taxon>
        <taxon>Magnoliopsida</taxon>
        <taxon>eudicotyledons</taxon>
        <taxon>Gunneridae</taxon>
        <taxon>Pentapetalae</taxon>
        <taxon>asterids</taxon>
        <taxon>lamiids</taxon>
        <taxon>Solanales</taxon>
        <taxon>Solanaceae</taxon>
        <taxon>Solanoideae</taxon>
        <taxon>Solaneae</taxon>
        <taxon>Solanum</taxon>
    </lineage>
</organism>
<name>A0A9J5YGH3_SOLCO</name>
<proteinExistence type="predicted"/>
<reference evidence="2 3" key="1">
    <citation type="submission" date="2020-09" db="EMBL/GenBank/DDBJ databases">
        <title>De no assembly of potato wild relative species, Solanum commersonii.</title>
        <authorList>
            <person name="Cho K."/>
        </authorList>
    </citation>
    <scope>NUCLEOTIDE SEQUENCE [LARGE SCALE GENOMIC DNA]</scope>
    <source>
        <strain evidence="2">LZ3.2</strain>
        <tissue evidence="2">Leaf</tissue>
    </source>
</reference>
<protein>
    <recommendedName>
        <fullName evidence="4">Integrase core domain containing protein</fullName>
    </recommendedName>
</protein>
<evidence type="ECO:0000313" key="2">
    <source>
        <dbReference type="EMBL" id="KAG5599181.1"/>
    </source>
</evidence>
<feature type="region of interest" description="Disordered" evidence="1">
    <location>
        <begin position="1"/>
        <end position="90"/>
    </location>
</feature>
<dbReference type="AlphaFoldDB" id="A0A9J5YGH3"/>
<dbReference type="EMBL" id="JACXVP010000006">
    <property type="protein sequence ID" value="KAG5599181.1"/>
    <property type="molecule type" value="Genomic_DNA"/>
</dbReference>
<evidence type="ECO:0000256" key="1">
    <source>
        <dbReference type="SAM" id="MobiDB-lite"/>
    </source>
</evidence>
<keyword evidence="3" id="KW-1185">Reference proteome</keyword>
<feature type="compositionally biased region" description="Basic and acidic residues" evidence="1">
    <location>
        <begin position="24"/>
        <end position="33"/>
    </location>
</feature>
<dbReference type="Proteomes" id="UP000824120">
    <property type="component" value="Chromosome 6"/>
</dbReference>
<feature type="compositionally biased region" description="Polar residues" evidence="1">
    <location>
        <begin position="44"/>
        <end position="71"/>
    </location>
</feature>
<gene>
    <name evidence="2" type="ORF">H5410_030551</name>
</gene>
<evidence type="ECO:0000313" key="3">
    <source>
        <dbReference type="Proteomes" id="UP000824120"/>
    </source>
</evidence>
<accession>A0A9J5YGH3</accession>
<sequence length="109" mass="11878">MNTRSKPKMYELDMKNESPPIRPSIEEAPKLEPKALPPRESVQAIGSNAKSSTGSGENDQAASSDETTSSEPIPAPPNDAPTPVAGEPNRWCVEGQWQIYRDAKMVNDK</sequence>
<evidence type="ECO:0008006" key="4">
    <source>
        <dbReference type="Google" id="ProtNLM"/>
    </source>
</evidence>
<comment type="caution">
    <text evidence="2">The sequence shown here is derived from an EMBL/GenBank/DDBJ whole genome shotgun (WGS) entry which is preliminary data.</text>
</comment>